<evidence type="ECO:0000256" key="5">
    <source>
        <dbReference type="ARBA" id="ARBA00022857"/>
    </source>
</evidence>
<feature type="domain" description="DHFR" evidence="8">
    <location>
        <begin position="1"/>
        <end position="161"/>
    </location>
</feature>
<evidence type="ECO:0000259" key="8">
    <source>
        <dbReference type="PROSITE" id="PS51330"/>
    </source>
</evidence>
<sequence>MNIIVAVDKNWAIGLQNRLLVSIPQDMKFFRETTTGKTVVMGRKTLESFPGGQPLKKRTNIVLTGKKDYQVKDAVICHSVEEVLKEAGNYESDDIYVIGGESIYRELLPYCDKAYVTKIGHAYEADTWFPNLDEDPQWEMTKISEEQTYFDLEYVFTVYERKGK</sequence>
<comment type="catalytic activity">
    <reaction evidence="7">
        <text>(6S)-5,6,7,8-tetrahydrofolate + NADP(+) = 7,8-dihydrofolate + NADPH + H(+)</text>
        <dbReference type="Rhea" id="RHEA:15009"/>
        <dbReference type="ChEBI" id="CHEBI:15378"/>
        <dbReference type="ChEBI" id="CHEBI:57451"/>
        <dbReference type="ChEBI" id="CHEBI:57453"/>
        <dbReference type="ChEBI" id="CHEBI:57783"/>
        <dbReference type="ChEBI" id="CHEBI:58349"/>
        <dbReference type="EC" id="1.5.1.3"/>
    </reaction>
</comment>
<dbReference type="InterPro" id="IPR024072">
    <property type="entry name" value="DHFR-like_dom_sf"/>
</dbReference>
<dbReference type="PRINTS" id="PR00070">
    <property type="entry name" value="DHFR"/>
</dbReference>
<keyword evidence="5 7" id="KW-0521">NADP</keyword>
<evidence type="ECO:0000256" key="4">
    <source>
        <dbReference type="ARBA" id="ARBA00022563"/>
    </source>
</evidence>
<evidence type="ECO:0000256" key="3">
    <source>
        <dbReference type="ARBA" id="ARBA00012856"/>
    </source>
</evidence>
<dbReference type="EMBL" id="JAOQJU010000001">
    <property type="protein sequence ID" value="MCU6685389.1"/>
    <property type="molecule type" value="Genomic_DNA"/>
</dbReference>
<dbReference type="PANTHER" id="PTHR48069:SF3">
    <property type="entry name" value="DIHYDROFOLATE REDUCTASE"/>
    <property type="match status" value="1"/>
</dbReference>
<keyword evidence="4 7" id="KW-0554">One-carbon metabolism</keyword>
<comment type="pathway">
    <text evidence="1 7">Cofactor biosynthesis; tetrahydrofolate biosynthesis; 5,6,7,8-tetrahydrofolate from 7,8-dihydrofolate: step 1/1.</text>
</comment>
<dbReference type="PROSITE" id="PS51330">
    <property type="entry name" value="DHFR_2"/>
    <property type="match status" value="1"/>
</dbReference>
<dbReference type="PANTHER" id="PTHR48069">
    <property type="entry name" value="DIHYDROFOLATE REDUCTASE"/>
    <property type="match status" value="1"/>
</dbReference>
<evidence type="ECO:0000313" key="10">
    <source>
        <dbReference type="Proteomes" id="UP001652431"/>
    </source>
</evidence>
<organism evidence="9 10">
    <name type="scientific">Dorea acetigenes</name>
    <dbReference type="NCBI Taxonomy" id="2981787"/>
    <lineage>
        <taxon>Bacteria</taxon>
        <taxon>Bacillati</taxon>
        <taxon>Bacillota</taxon>
        <taxon>Clostridia</taxon>
        <taxon>Lachnospirales</taxon>
        <taxon>Lachnospiraceae</taxon>
        <taxon>Dorea</taxon>
    </lineage>
</organism>
<evidence type="ECO:0000313" key="9">
    <source>
        <dbReference type="EMBL" id="MCU6685389.1"/>
    </source>
</evidence>
<dbReference type="Pfam" id="PF00186">
    <property type="entry name" value="DHFR_1"/>
    <property type="match status" value="1"/>
</dbReference>
<keyword evidence="6 7" id="KW-0560">Oxidoreductase</keyword>
<dbReference type="PIRSF" id="PIRSF000194">
    <property type="entry name" value="DHFR"/>
    <property type="match status" value="1"/>
</dbReference>
<name>A0ABT2RJ01_9FIRM</name>
<proteinExistence type="inferred from homology"/>
<dbReference type="InterPro" id="IPR001796">
    <property type="entry name" value="DHFR_dom"/>
</dbReference>
<dbReference type="Gene3D" id="3.40.430.10">
    <property type="entry name" value="Dihydrofolate Reductase, subunit A"/>
    <property type="match status" value="1"/>
</dbReference>
<accession>A0ABT2RJ01</accession>
<dbReference type="InterPro" id="IPR012259">
    <property type="entry name" value="DHFR"/>
</dbReference>
<reference evidence="9 10" key="1">
    <citation type="journal article" date="2021" name="ISME Commun">
        <title>Automated analysis of genomic sequences facilitates high-throughput and comprehensive description of bacteria.</title>
        <authorList>
            <person name="Hitch T.C.A."/>
        </authorList>
    </citation>
    <scope>NUCLEOTIDE SEQUENCE [LARGE SCALE GENOMIC DNA]</scope>
    <source>
        <strain evidence="9 10">Sanger_03</strain>
    </source>
</reference>
<evidence type="ECO:0000256" key="7">
    <source>
        <dbReference type="PIRNR" id="PIRNR000194"/>
    </source>
</evidence>
<comment type="caution">
    <text evidence="9">The sequence shown here is derived from an EMBL/GenBank/DDBJ whole genome shotgun (WGS) entry which is preliminary data.</text>
</comment>
<keyword evidence="10" id="KW-1185">Reference proteome</keyword>
<evidence type="ECO:0000256" key="6">
    <source>
        <dbReference type="ARBA" id="ARBA00023002"/>
    </source>
</evidence>
<dbReference type="EC" id="1.5.1.3" evidence="3 7"/>
<dbReference type="RefSeq" id="WP_158367730.1">
    <property type="nucleotide sequence ID" value="NZ_JAOQJU010000001.1"/>
</dbReference>
<evidence type="ECO:0000256" key="2">
    <source>
        <dbReference type="ARBA" id="ARBA00009539"/>
    </source>
</evidence>
<dbReference type="SUPFAM" id="SSF53597">
    <property type="entry name" value="Dihydrofolate reductase-like"/>
    <property type="match status" value="1"/>
</dbReference>
<dbReference type="Proteomes" id="UP001652431">
    <property type="component" value="Unassembled WGS sequence"/>
</dbReference>
<protein>
    <recommendedName>
        <fullName evidence="3 7">Dihydrofolate reductase</fullName>
        <ecNumber evidence="3 7">1.5.1.3</ecNumber>
    </recommendedName>
</protein>
<evidence type="ECO:0000256" key="1">
    <source>
        <dbReference type="ARBA" id="ARBA00004903"/>
    </source>
</evidence>
<dbReference type="CDD" id="cd00209">
    <property type="entry name" value="DHFR"/>
    <property type="match status" value="1"/>
</dbReference>
<comment type="similarity">
    <text evidence="2 7">Belongs to the dihydrofolate reductase family.</text>
</comment>
<comment type="function">
    <text evidence="7">Key enzyme in folate metabolism. Catalyzes an essential reaction for de novo glycine and purine synthesis, and for DNA precursor synthesis.</text>
</comment>
<gene>
    <name evidence="9" type="ORF">OCV99_02280</name>
</gene>